<keyword evidence="1" id="KW-0472">Membrane</keyword>
<organism evidence="2 3">
    <name type="scientific">Roridomyces roridus</name>
    <dbReference type="NCBI Taxonomy" id="1738132"/>
    <lineage>
        <taxon>Eukaryota</taxon>
        <taxon>Fungi</taxon>
        <taxon>Dikarya</taxon>
        <taxon>Basidiomycota</taxon>
        <taxon>Agaricomycotina</taxon>
        <taxon>Agaricomycetes</taxon>
        <taxon>Agaricomycetidae</taxon>
        <taxon>Agaricales</taxon>
        <taxon>Marasmiineae</taxon>
        <taxon>Mycenaceae</taxon>
        <taxon>Roridomyces</taxon>
    </lineage>
</organism>
<proteinExistence type="predicted"/>
<keyword evidence="1" id="KW-0812">Transmembrane</keyword>
<evidence type="ECO:0000256" key="1">
    <source>
        <dbReference type="SAM" id="Phobius"/>
    </source>
</evidence>
<sequence>MPVPHEAGRTSQAARVAYCCTSSRRGRPSSKSSVDLHGTSSVLAHAMNAAAGGVGGASAVPSRLGLCIWLSAFQPARGVPVNQSRRRHWLSAAAATTLVAEIPAGLGRIWSVAQVKGLGAAPLLRPFAALPFEGTVRSMVACRCSDAAFTVGDLLVAVALFAAILAGLV</sequence>
<dbReference type="EMBL" id="JARKIF010000084">
    <property type="protein sequence ID" value="KAJ7605025.1"/>
    <property type="molecule type" value="Genomic_DNA"/>
</dbReference>
<reference evidence="2" key="1">
    <citation type="submission" date="2023-03" db="EMBL/GenBank/DDBJ databases">
        <title>Massive genome expansion in bonnet fungi (Mycena s.s.) driven by repeated elements and novel gene families across ecological guilds.</title>
        <authorList>
            <consortium name="Lawrence Berkeley National Laboratory"/>
            <person name="Harder C.B."/>
            <person name="Miyauchi S."/>
            <person name="Viragh M."/>
            <person name="Kuo A."/>
            <person name="Thoen E."/>
            <person name="Andreopoulos B."/>
            <person name="Lu D."/>
            <person name="Skrede I."/>
            <person name="Drula E."/>
            <person name="Henrissat B."/>
            <person name="Morin E."/>
            <person name="Kohler A."/>
            <person name="Barry K."/>
            <person name="LaButti K."/>
            <person name="Morin E."/>
            <person name="Salamov A."/>
            <person name="Lipzen A."/>
            <person name="Mereny Z."/>
            <person name="Hegedus B."/>
            <person name="Baldrian P."/>
            <person name="Stursova M."/>
            <person name="Weitz H."/>
            <person name="Taylor A."/>
            <person name="Grigoriev I.V."/>
            <person name="Nagy L.G."/>
            <person name="Martin F."/>
            <person name="Kauserud H."/>
        </authorList>
    </citation>
    <scope>NUCLEOTIDE SEQUENCE</scope>
    <source>
        <strain evidence="2">9284</strain>
    </source>
</reference>
<keyword evidence="1" id="KW-1133">Transmembrane helix</keyword>
<accession>A0AAD7F9D1</accession>
<keyword evidence="3" id="KW-1185">Reference proteome</keyword>
<evidence type="ECO:0000313" key="2">
    <source>
        <dbReference type="EMBL" id="KAJ7605025.1"/>
    </source>
</evidence>
<comment type="caution">
    <text evidence="2">The sequence shown here is derived from an EMBL/GenBank/DDBJ whole genome shotgun (WGS) entry which is preliminary data.</text>
</comment>
<dbReference type="AlphaFoldDB" id="A0AAD7F9D1"/>
<feature type="transmembrane region" description="Helical" evidence="1">
    <location>
        <begin position="147"/>
        <end position="168"/>
    </location>
</feature>
<gene>
    <name evidence="2" type="ORF">FB45DRAFT_879912</name>
</gene>
<name>A0AAD7F9D1_9AGAR</name>
<evidence type="ECO:0000313" key="3">
    <source>
        <dbReference type="Proteomes" id="UP001221142"/>
    </source>
</evidence>
<dbReference type="Proteomes" id="UP001221142">
    <property type="component" value="Unassembled WGS sequence"/>
</dbReference>
<protein>
    <submittedName>
        <fullName evidence="2">Uncharacterized protein</fullName>
    </submittedName>
</protein>